<evidence type="ECO:0000259" key="3">
    <source>
        <dbReference type="Pfam" id="PF05368"/>
    </source>
</evidence>
<dbReference type="AlphaFoldDB" id="A0A164P6V7"/>
<name>A0A164P6V7_9AGAM</name>
<evidence type="ECO:0000313" key="4">
    <source>
        <dbReference type="EMBL" id="KZS88424.1"/>
    </source>
</evidence>
<evidence type="ECO:0000256" key="1">
    <source>
        <dbReference type="ARBA" id="ARBA00006328"/>
    </source>
</evidence>
<protein>
    <submittedName>
        <fullName evidence="4">NAD(P)-binding protein</fullName>
    </submittedName>
</protein>
<feature type="domain" description="NmrA-like" evidence="3">
    <location>
        <begin position="4"/>
        <end position="290"/>
    </location>
</feature>
<dbReference type="CDD" id="cd05251">
    <property type="entry name" value="NmrA_like_SDR_a"/>
    <property type="match status" value="1"/>
</dbReference>
<dbReference type="SUPFAM" id="SSF51735">
    <property type="entry name" value="NAD(P)-binding Rossmann-fold domains"/>
    <property type="match status" value="1"/>
</dbReference>
<proteinExistence type="inferred from homology"/>
<dbReference type="EMBL" id="KV419437">
    <property type="protein sequence ID" value="KZS88424.1"/>
    <property type="molecule type" value="Genomic_DNA"/>
</dbReference>
<dbReference type="GO" id="GO:0005634">
    <property type="term" value="C:nucleus"/>
    <property type="evidence" value="ECO:0007669"/>
    <property type="project" value="TreeGrafter"/>
</dbReference>
<dbReference type="PANTHER" id="PTHR42748">
    <property type="entry name" value="NITROGEN METABOLITE REPRESSION PROTEIN NMRA FAMILY MEMBER"/>
    <property type="match status" value="1"/>
</dbReference>
<dbReference type="InterPro" id="IPR036291">
    <property type="entry name" value="NAD(P)-bd_dom_sf"/>
</dbReference>
<dbReference type="InterPro" id="IPR008030">
    <property type="entry name" value="NmrA-like"/>
</dbReference>
<keyword evidence="2" id="KW-0521">NADP</keyword>
<sequence>MSSTKKLILVIGATGAQGRAVIDALLSPAADGTTSPYAVRALTRNLESASAKELEAIPGVETFKGSFTDFDAVFKALEGCYGAYVNTDGFTEGEQTEIYAGLRIFELAKQRGTLKHYVWSNLDYSHKVRSMLRRQCSPHPDEKHRKADITRNIDASTTMSSDIDGMVWSSLTSGPYMEMLKSPMFGPSLRDDDGSFIFAAPMGTGHVTMIALKDLGYFARYIFDHREEYTGKDLEAASELVTWPNLVAAFKRVTGKPAKFIDAPLELWFQLLRDTDRPVANKLHESENAAQHTSWEKNFTAWWSQFHDGILARDMSYLKSIHPGLRSVEAWMIENQYDGSYKPVLKNSAEGKLRALRNE</sequence>
<accession>A0A164P6V7</accession>
<dbReference type="Gene3D" id="3.40.50.720">
    <property type="entry name" value="NAD(P)-binding Rossmann-like Domain"/>
    <property type="match status" value="1"/>
</dbReference>
<reference evidence="4 5" key="1">
    <citation type="journal article" date="2016" name="Mol. Biol. Evol.">
        <title>Comparative Genomics of Early-Diverging Mushroom-Forming Fungi Provides Insights into the Origins of Lignocellulose Decay Capabilities.</title>
        <authorList>
            <person name="Nagy L.G."/>
            <person name="Riley R."/>
            <person name="Tritt A."/>
            <person name="Adam C."/>
            <person name="Daum C."/>
            <person name="Floudas D."/>
            <person name="Sun H."/>
            <person name="Yadav J.S."/>
            <person name="Pangilinan J."/>
            <person name="Larsson K.H."/>
            <person name="Matsuura K."/>
            <person name="Barry K."/>
            <person name="Labutti K."/>
            <person name="Kuo R."/>
            <person name="Ohm R.A."/>
            <person name="Bhattacharya S.S."/>
            <person name="Shirouzu T."/>
            <person name="Yoshinaga Y."/>
            <person name="Martin F.M."/>
            <person name="Grigoriev I.V."/>
            <person name="Hibbett D.S."/>
        </authorList>
    </citation>
    <scope>NUCLEOTIDE SEQUENCE [LARGE SCALE GENOMIC DNA]</scope>
    <source>
        <strain evidence="4 5">HHB9708</strain>
    </source>
</reference>
<dbReference type="PANTHER" id="PTHR42748:SF14">
    <property type="entry name" value="SNOAL-LIKE DOMAIN-CONTAINING PROTEIN"/>
    <property type="match status" value="1"/>
</dbReference>
<evidence type="ECO:0000256" key="2">
    <source>
        <dbReference type="ARBA" id="ARBA00022857"/>
    </source>
</evidence>
<evidence type="ECO:0000313" key="5">
    <source>
        <dbReference type="Proteomes" id="UP000076722"/>
    </source>
</evidence>
<dbReference type="InterPro" id="IPR051164">
    <property type="entry name" value="NmrA-like_oxidored"/>
</dbReference>
<dbReference type="Gene3D" id="3.90.25.10">
    <property type="entry name" value="UDP-galactose 4-epimerase, domain 1"/>
    <property type="match status" value="1"/>
</dbReference>
<comment type="similarity">
    <text evidence="1">Belongs to the NmrA-type oxidoreductase family.</text>
</comment>
<dbReference type="OrthoDB" id="300709at2759"/>
<dbReference type="Pfam" id="PF05368">
    <property type="entry name" value="NmrA"/>
    <property type="match status" value="1"/>
</dbReference>
<keyword evidence="5" id="KW-1185">Reference proteome</keyword>
<dbReference type="STRING" id="1314777.A0A164P6V7"/>
<dbReference type="Proteomes" id="UP000076722">
    <property type="component" value="Unassembled WGS sequence"/>
</dbReference>
<gene>
    <name evidence="4" type="ORF">SISNIDRAFT_476020</name>
</gene>
<organism evidence="4 5">
    <name type="scientific">Sistotremastrum niveocremeum HHB9708</name>
    <dbReference type="NCBI Taxonomy" id="1314777"/>
    <lineage>
        <taxon>Eukaryota</taxon>
        <taxon>Fungi</taxon>
        <taxon>Dikarya</taxon>
        <taxon>Basidiomycota</taxon>
        <taxon>Agaricomycotina</taxon>
        <taxon>Agaricomycetes</taxon>
        <taxon>Sistotremastrales</taxon>
        <taxon>Sistotremastraceae</taxon>
        <taxon>Sertulicium</taxon>
        <taxon>Sertulicium niveocremeum</taxon>
    </lineage>
</organism>